<evidence type="ECO:0000256" key="1">
    <source>
        <dbReference type="SAM" id="SignalP"/>
    </source>
</evidence>
<proteinExistence type="predicted"/>
<dbReference type="SMART" id="SM00028">
    <property type="entry name" value="TPR"/>
    <property type="match status" value="3"/>
</dbReference>
<organism evidence="2 3">
    <name type="scientific">Chryseosolibacter indicus</name>
    <dbReference type="NCBI Taxonomy" id="2782351"/>
    <lineage>
        <taxon>Bacteria</taxon>
        <taxon>Pseudomonadati</taxon>
        <taxon>Bacteroidota</taxon>
        <taxon>Cytophagia</taxon>
        <taxon>Cytophagales</taxon>
        <taxon>Chryseotaleaceae</taxon>
        <taxon>Chryseosolibacter</taxon>
    </lineage>
</organism>
<name>A0ABS5VNS3_9BACT</name>
<comment type="caution">
    <text evidence="2">The sequence shown here is derived from an EMBL/GenBank/DDBJ whole genome shotgun (WGS) entry which is preliminary data.</text>
</comment>
<dbReference type="RefSeq" id="WP_254153041.1">
    <property type="nucleotide sequence ID" value="NZ_JAHESD010000011.1"/>
</dbReference>
<dbReference type="Proteomes" id="UP000772618">
    <property type="component" value="Unassembled WGS sequence"/>
</dbReference>
<reference evidence="2 3" key="1">
    <citation type="submission" date="2021-05" db="EMBL/GenBank/DDBJ databases">
        <title>A Polyphasic approach of four new species of the genus Ohtaekwangia: Ohtaekwangia histidinii sp. nov., Ohtaekwangia cretensis sp. nov., Ohtaekwangia indiensis sp. nov., Ohtaekwangia reichenbachii sp. nov. from diverse environment.</title>
        <authorList>
            <person name="Octaviana S."/>
        </authorList>
    </citation>
    <scope>NUCLEOTIDE SEQUENCE [LARGE SCALE GENOMIC DNA]</scope>
    <source>
        <strain evidence="2 3">PWU20</strain>
    </source>
</reference>
<dbReference type="InterPro" id="IPR011990">
    <property type="entry name" value="TPR-like_helical_dom_sf"/>
</dbReference>
<accession>A0ABS5VNS3</accession>
<sequence>MKKLLVVIALLPFAALGQENFLGFDPTTALYEKINFQLNEGKAKEAMTTFKEVLSAYQKEHREQEIAQGYFAMALALALNEHYKESIRFHKKAIKAHRKYRKDEPTEIEINLGLTYQLAGKNNKAKRYFDRKVMSEQQS</sequence>
<dbReference type="InterPro" id="IPR019734">
    <property type="entry name" value="TPR_rpt"/>
</dbReference>
<dbReference type="EMBL" id="JAHESD010000011">
    <property type="protein sequence ID" value="MBT1703078.1"/>
    <property type="molecule type" value="Genomic_DNA"/>
</dbReference>
<dbReference type="SUPFAM" id="SSF48452">
    <property type="entry name" value="TPR-like"/>
    <property type="match status" value="1"/>
</dbReference>
<feature type="signal peptide" evidence="1">
    <location>
        <begin position="1"/>
        <end position="17"/>
    </location>
</feature>
<protein>
    <recommendedName>
        <fullName evidence="4">Tetratricopeptide repeat protein</fullName>
    </recommendedName>
</protein>
<keyword evidence="3" id="KW-1185">Reference proteome</keyword>
<gene>
    <name evidence="2" type="ORF">KK060_07295</name>
</gene>
<evidence type="ECO:0008006" key="4">
    <source>
        <dbReference type="Google" id="ProtNLM"/>
    </source>
</evidence>
<feature type="chain" id="PRO_5045093858" description="Tetratricopeptide repeat protein" evidence="1">
    <location>
        <begin position="18"/>
        <end position="139"/>
    </location>
</feature>
<evidence type="ECO:0000313" key="2">
    <source>
        <dbReference type="EMBL" id="MBT1703078.1"/>
    </source>
</evidence>
<dbReference type="Gene3D" id="1.25.40.10">
    <property type="entry name" value="Tetratricopeptide repeat domain"/>
    <property type="match status" value="1"/>
</dbReference>
<evidence type="ECO:0000313" key="3">
    <source>
        <dbReference type="Proteomes" id="UP000772618"/>
    </source>
</evidence>
<keyword evidence="1" id="KW-0732">Signal</keyword>